<protein>
    <submittedName>
        <fullName evidence="1">Uncharacterized protein</fullName>
    </submittedName>
</protein>
<dbReference type="RefSeq" id="WP_072286631.1">
    <property type="nucleotide sequence ID" value="NZ_CP015455.1"/>
</dbReference>
<proteinExistence type="predicted"/>
<dbReference type="AlphaFoldDB" id="A0A1L3GG19"/>
<name>A0A1L3GG19_SYNAC</name>
<sequence>MAEDASRKQWIAACLQLGAKGSDLLKILLEENLPDGVAQQGWRDFDRLFQTTCITEKDGNVALDNEAFTAFAKAEHLPLLQKGVQIYNGCVRALGGAENHDCRVFKCLTQLYLSAQMVLKFQSRG</sequence>
<accession>A0A1L3GG19</accession>
<dbReference type="STRING" id="29542.A6070_00860"/>
<organism evidence="1 2">
    <name type="scientific">Syntrophotalea acetylenica</name>
    <name type="common">Pelobacter acetylenicus</name>
    <dbReference type="NCBI Taxonomy" id="29542"/>
    <lineage>
        <taxon>Bacteria</taxon>
        <taxon>Pseudomonadati</taxon>
        <taxon>Thermodesulfobacteriota</taxon>
        <taxon>Desulfuromonadia</taxon>
        <taxon>Desulfuromonadales</taxon>
        <taxon>Syntrophotaleaceae</taxon>
        <taxon>Syntrophotalea</taxon>
    </lineage>
</organism>
<dbReference type="OrthoDB" id="9928358at2"/>
<reference evidence="1 2" key="1">
    <citation type="journal article" date="2017" name="Genome Announc.">
        <title>Complete Genome Sequences of Two Acetylene-Fermenting Pelobacter acetylenicus Strains.</title>
        <authorList>
            <person name="Sutton J.M."/>
            <person name="Baesman S.M."/>
            <person name="Fierst J.L."/>
            <person name="Poret-Peterson A.T."/>
            <person name="Oremland R.S."/>
            <person name="Dunlap D.S."/>
            <person name="Akob D.M."/>
        </authorList>
    </citation>
    <scope>NUCLEOTIDE SEQUENCE [LARGE SCALE GENOMIC DNA]</scope>
    <source>
        <strain evidence="1 2">DSM 3247</strain>
    </source>
</reference>
<dbReference type="Proteomes" id="UP000182264">
    <property type="component" value="Chromosome"/>
</dbReference>
<keyword evidence="2" id="KW-1185">Reference proteome</keyword>
<dbReference type="KEGG" id="pace:A6070_00860"/>
<dbReference type="EMBL" id="CP015518">
    <property type="protein sequence ID" value="APG24785.1"/>
    <property type="molecule type" value="Genomic_DNA"/>
</dbReference>
<gene>
    <name evidence="1" type="ORF">A7E75_06915</name>
</gene>
<evidence type="ECO:0000313" key="1">
    <source>
        <dbReference type="EMBL" id="APG24785.1"/>
    </source>
</evidence>
<evidence type="ECO:0000313" key="2">
    <source>
        <dbReference type="Proteomes" id="UP000182264"/>
    </source>
</evidence>